<keyword evidence="2" id="KW-0645">Protease</keyword>
<dbReference type="STRING" id="1160895.CM19_02560"/>
<dbReference type="PROSITE" id="PS51695">
    <property type="entry name" value="SEDOLISIN"/>
    <property type="match status" value="1"/>
</dbReference>
<evidence type="ECO:0000256" key="7">
    <source>
        <dbReference type="ARBA" id="ARBA00023145"/>
    </source>
</evidence>
<dbReference type="Gene3D" id="3.40.50.200">
    <property type="entry name" value="Peptidase S8/S53 domain"/>
    <property type="match status" value="1"/>
</dbReference>
<sequence length="1336" mass="145501">MQKEVGLLLSFFLILPLIPVLVSSAQPTYISPNINGQIEGKINPNTEIMLNIFVQPKNFNELYLLMQEIYNGQLKMSRTQLIDRFAPIQKVNEIVSYLSSQGFTIYLKTPFSIMAGAPAYKVEKTFNTTLALYFSNNETFYKPIVDPSIPSPLRNVLIYGLTNFTKVDPTVEPQYYILGKLYHGELIPYNSSRSTPLYGFQFSASYLTPEDFEGFYNVTGKHPGSNVTVAIIDAFGDPTIYQDVQQFDAEFNLPPVNLTVIPIGPYHPEYGLFTGWYEETALDVEAVHTMAPYANIELVIPFGDSFANILQAITYIVAEDNAQVVSMSFGAVENLFSASGFYAFYQGVPFPNYPLVNLYFALGSAEGITFVAASGDEGAYGGTYTTYGGVIFPSSSPFVLSVGGTSVFPNITSGYNYLNEPNIGIFTVEKSTATYGYETAWSANPLYEGLGTGTVGSDGGYSTFFPSPYWQRYISNSTLRATPDVAADANPYTGFIEVVLGTEVVIGGTSLSTQLWGGIIADIDSYVGHSLGLIAPILYGIYDNSTLYSEAFHEVTFGFNGKYYAQRGYNLVTGIGTPNVGILEQAVKDYIADHPSLEISISTFEQGVSMPWYMYNSRFNILAEISYPNGTPVTEGSFSAYIFTTKGYLSSVPLSFNGTTWIGNFTIKHGMEPNIWSIVVNGTSQDLTGQSFTDIDVGESINIITPVGDILPVDSPFSVSACIYFPNGTPVVNSTFTAEFSHDRYSFNITLLEISTSGLYSGTGTLLYPNPEGTYIMNIGNKYGFAYTYNYFGEYVFGDILTPINDGLPSVSPGENFTFLAFTFDAYGYGIFTSHVYAELIAPNGTLILRVPMKLAPDVPQFGVYNLFEYHEATITVPKVAPGFYKVVASSLVNTSAGPEYGNYTTFIYISPTMLNPIIKGVTTAVEGQTVRVIANITYPNGTEVRFGTFTATFVPDELNFESLIIGFDVGVPMQYNYSNGVWEATYQLPSIINGSIYMGEPLQYFSGPWQIIISGVSALGYNVISTSNFDVLPFTFIGKEVISTSNVTSIPMIEYNGTEYILQGVYSPSIVVMNVRDLVLMDSNIQNITVLNSTIYIYGSDITTISSKDSTLFVSQSQIGGKQVALTLVNSNVSLIATVIHDSKYAFNQSNSVIYESGVSASNISKTSVLPAPNIVSISPSNVTSPSSIVTLNISGKELKVISLTLGGKKIPYTSSETFSGITVMFSFNSSAMPDGDYIINLTLSDGLTYSLITTVYNSYHAVDLNSKLNSDLSSVNSSISTVKQSLSSVSSSLSDKISKASSTASISEAIGIIGLIIAIIAIMILLIFRRGERR</sequence>
<dbReference type="PANTHER" id="PTHR14218">
    <property type="entry name" value="PROTEASE S8 TRIPEPTIDYL PEPTIDASE I CLN2"/>
    <property type="match status" value="1"/>
</dbReference>
<keyword evidence="8" id="KW-0812">Transmembrane</keyword>
<evidence type="ECO:0000256" key="8">
    <source>
        <dbReference type="SAM" id="Phobius"/>
    </source>
</evidence>
<accession>A0A031LVG7</accession>
<keyword evidence="6" id="KW-0106">Calcium</keyword>
<evidence type="ECO:0000259" key="9">
    <source>
        <dbReference type="PROSITE" id="PS51695"/>
    </source>
</evidence>
<dbReference type="Proteomes" id="UP000024332">
    <property type="component" value="Unassembled WGS sequence"/>
</dbReference>
<dbReference type="Pfam" id="PF09286">
    <property type="entry name" value="Pro-kuma_activ"/>
    <property type="match status" value="1"/>
</dbReference>
<dbReference type="PANTHER" id="PTHR14218:SF15">
    <property type="entry name" value="TRIPEPTIDYL-PEPTIDASE 1"/>
    <property type="match status" value="1"/>
</dbReference>
<keyword evidence="11" id="KW-1185">Reference proteome</keyword>
<dbReference type="SUPFAM" id="SSF52743">
    <property type="entry name" value="Subtilisin-like"/>
    <property type="match status" value="1"/>
</dbReference>
<evidence type="ECO:0000256" key="5">
    <source>
        <dbReference type="ARBA" id="ARBA00022825"/>
    </source>
</evidence>
<evidence type="ECO:0000256" key="1">
    <source>
        <dbReference type="ARBA" id="ARBA00001913"/>
    </source>
</evidence>
<comment type="cofactor">
    <cofactor evidence="1">
        <name>Ca(2+)</name>
        <dbReference type="ChEBI" id="CHEBI:29108"/>
    </cofactor>
</comment>
<dbReference type="OrthoDB" id="56693at2157"/>
<keyword evidence="7" id="KW-0865">Zymogen</keyword>
<dbReference type="SMART" id="SM00944">
    <property type="entry name" value="Pro-kuma_activ"/>
    <property type="match status" value="1"/>
</dbReference>
<comment type="caution">
    <text evidence="10">The sequence shown here is derived from an EMBL/GenBank/DDBJ whole genome shotgun (WGS) entry which is preliminary data.</text>
</comment>
<keyword evidence="3" id="KW-0479">Metal-binding</keyword>
<gene>
    <name evidence="10" type="ORF">CM19_02560</name>
</gene>
<dbReference type="EMBL" id="JFZT01000017">
    <property type="protein sequence ID" value="EZQ11098.1"/>
    <property type="molecule type" value="Genomic_DNA"/>
</dbReference>
<dbReference type="InterPro" id="IPR017001">
    <property type="entry name" value="Pept_S53_physarolisin-II_arc"/>
</dbReference>
<reference evidence="10 11" key="1">
    <citation type="submission" date="2014-03" db="EMBL/GenBank/DDBJ databases">
        <title>Draft genome sequence of the novel thermoacidophilic archaea Acidianus copahuensis ALE1 strain, isolated from Copahue volcanic area in Neuquen Argentina.</title>
        <authorList>
            <person name="Urbieta M.S."/>
            <person name="Rascovan N."/>
            <person name="Castro C."/>
            <person name="Revale S."/>
            <person name="Giaveno M.A."/>
            <person name="Vazquez M.P."/>
            <person name="Donati E.R."/>
        </authorList>
    </citation>
    <scope>NUCLEOTIDE SEQUENCE [LARGE SCALE GENOMIC DNA]</scope>
    <source>
        <strain evidence="10 11">ALE1</strain>
    </source>
</reference>
<evidence type="ECO:0000256" key="4">
    <source>
        <dbReference type="ARBA" id="ARBA00022801"/>
    </source>
</evidence>
<feature type="transmembrane region" description="Helical" evidence="8">
    <location>
        <begin position="1311"/>
        <end position="1330"/>
    </location>
</feature>
<evidence type="ECO:0000256" key="6">
    <source>
        <dbReference type="ARBA" id="ARBA00022837"/>
    </source>
</evidence>
<proteinExistence type="predicted"/>
<keyword evidence="5" id="KW-0720">Serine protease</keyword>
<feature type="domain" description="Peptidase S53" evidence="9">
    <location>
        <begin position="206"/>
        <end position="590"/>
    </location>
</feature>
<dbReference type="InterPro" id="IPR015366">
    <property type="entry name" value="S53_propep"/>
</dbReference>
<dbReference type="InterPro" id="IPR030400">
    <property type="entry name" value="Sedolisin_dom"/>
</dbReference>
<dbReference type="PIRSF" id="PIRSF032623">
    <property type="entry name" value="Peptidase_SSO2181_prd"/>
    <property type="match status" value="1"/>
</dbReference>
<dbReference type="GO" id="GO:0004252">
    <property type="term" value="F:serine-type endopeptidase activity"/>
    <property type="evidence" value="ECO:0007669"/>
    <property type="project" value="InterPro"/>
</dbReference>
<dbReference type="InterPro" id="IPR036852">
    <property type="entry name" value="Peptidase_S8/S53_dom_sf"/>
</dbReference>
<evidence type="ECO:0000313" key="11">
    <source>
        <dbReference type="Proteomes" id="UP000024332"/>
    </source>
</evidence>
<evidence type="ECO:0000313" key="10">
    <source>
        <dbReference type="EMBL" id="EZQ11098.1"/>
    </source>
</evidence>
<evidence type="ECO:0000256" key="2">
    <source>
        <dbReference type="ARBA" id="ARBA00022670"/>
    </source>
</evidence>
<dbReference type="GO" id="GO:0046872">
    <property type="term" value="F:metal ion binding"/>
    <property type="evidence" value="ECO:0007669"/>
    <property type="project" value="UniProtKB-KW"/>
</dbReference>
<organism evidence="10 11">
    <name type="scientific">Candidatus Acidianus copahuensis</name>
    <dbReference type="NCBI Taxonomy" id="1160895"/>
    <lineage>
        <taxon>Archaea</taxon>
        <taxon>Thermoproteota</taxon>
        <taxon>Thermoprotei</taxon>
        <taxon>Sulfolobales</taxon>
        <taxon>Sulfolobaceae</taxon>
        <taxon>Acidianus</taxon>
    </lineage>
</organism>
<keyword evidence="8" id="KW-1133">Transmembrane helix</keyword>
<dbReference type="GO" id="GO:0008240">
    <property type="term" value="F:tripeptidyl-peptidase activity"/>
    <property type="evidence" value="ECO:0007669"/>
    <property type="project" value="TreeGrafter"/>
</dbReference>
<dbReference type="GO" id="GO:0006508">
    <property type="term" value="P:proteolysis"/>
    <property type="evidence" value="ECO:0007669"/>
    <property type="project" value="UniProtKB-KW"/>
</dbReference>
<keyword evidence="8" id="KW-0472">Membrane</keyword>
<dbReference type="CDD" id="cd04056">
    <property type="entry name" value="Peptidases_S53"/>
    <property type="match status" value="1"/>
</dbReference>
<evidence type="ECO:0000256" key="3">
    <source>
        <dbReference type="ARBA" id="ARBA00022723"/>
    </source>
</evidence>
<dbReference type="SUPFAM" id="SSF54897">
    <property type="entry name" value="Protease propeptides/inhibitors"/>
    <property type="match status" value="1"/>
</dbReference>
<dbReference type="CDD" id="cd11377">
    <property type="entry name" value="Pro-peptidase_S53"/>
    <property type="match status" value="1"/>
</dbReference>
<dbReference type="InterPro" id="IPR050819">
    <property type="entry name" value="Tripeptidyl-peptidase_I"/>
</dbReference>
<dbReference type="RefSeq" id="WP_048098827.1">
    <property type="nucleotide sequence ID" value="NZ_JFZT01000017.1"/>
</dbReference>
<name>A0A031LVG7_9CREN</name>
<keyword evidence="4" id="KW-0378">Hydrolase</keyword>
<protein>
    <submittedName>
        <fullName evidence="10">Peptidase S53</fullName>
    </submittedName>
</protein>